<name>A0A176X1W7_AGRTU</name>
<dbReference type="Proteomes" id="UP000077098">
    <property type="component" value="Unassembled WGS sequence"/>
</dbReference>
<dbReference type="EMBL" id="LXPS01000036">
    <property type="protein sequence ID" value="OAE40655.1"/>
    <property type="molecule type" value="Genomic_DNA"/>
</dbReference>
<accession>A0A176X1W7</accession>
<comment type="caution">
    <text evidence="1">The sequence shown here is derived from an EMBL/GenBank/DDBJ whole genome shotgun (WGS) entry which is preliminary data.</text>
</comment>
<dbReference type="GO" id="GO:0004519">
    <property type="term" value="F:endonuclease activity"/>
    <property type="evidence" value="ECO:0007669"/>
    <property type="project" value="UniProtKB-KW"/>
</dbReference>
<protein>
    <submittedName>
        <fullName evidence="1">Endonuclease</fullName>
    </submittedName>
</protein>
<dbReference type="AlphaFoldDB" id="A0A176X1W7"/>
<keyword evidence="1" id="KW-0378">Hydrolase</keyword>
<dbReference type="RefSeq" id="WP_063950403.1">
    <property type="nucleotide sequence ID" value="NZ_LXPS01000036.1"/>
</dbReference>
<keyword evidence="1" id="KW-0540">Nuclease</keyword>
<gene>
    <name evidence="1" type="ORF">A7J57_10355</name>
</gene>
<evidence type="ECO:0000313" key="2">
    <source>
        <dbReference type="Proteomes" id="UP000077098"/>
    </source>
</evidence>
<proteinExistence type="predicted"/>
<sequence length="122" mass="14355">MAKLTTLKPQIATIKPLIGRATGDEKARLKQRDQEIEWRAWYGTERWKQMRKRIWARDNYTCQVTGTLCIGKYPAGNSPVADHKMPHRGDPALFWDESNIQTVSKEYHDSQKQREERAQARW</sequence>
<evidence type="ECO:0000313" key="1">
    <source>
        <dbReference type="EMBL" id="OAE40655.1"/>
    </source>
</evidence>
<reference evidence="1 2" key="1">
    <citation type="submission" date="2016-05" db="EMBL/GenBank/DDBJ databases">
        <authorList>
            <person name="Lavstsen T."/>
            <person name="Jespersen J.S."/>
        </authorList>
    </citation>
    <scope>NUCLEOTIDE SEQUENCE [LARGE SCALE GENOMIC DNA]</scope>
    <source>
        <strain evidence="1 2">KCJ1736</strain>
    </source>
</reference>
<organism evidence="1 2">
    <name type="scientific">Agrobacterium tumefaciens</name>
    <dbReference type="NCBI Taxonomy" id="358"/>
    <lineage>
        <taxon>Bacteria</taxon>
        <taxon>Pseudomonadati</taxon>
        <taxon>Pseudomonadota</taxon>
        <taxon>Alphaproteobacteria</taxon>
        <taxon>Hyphomicrobiales</taxon>
        <taxon>Rhizobiaceae</taxon>
        <taxon>Rhizobium/Agrobacterium group</taxon>
        <taxon>Agrobacterium</taxon>
        <taxon>Agrobacterium tumefaciens complex</taxon>
    </lineage>
</organism>
<keyword evidence="1" id="KW-0255">Endonuclease</keyword>